<dbReference type="InterPro" id="IPR049243">
    <property type="entry name" value="DUF6878"/>
</dbReference>
<evidence type="ECO:0000256" key="1">
    <source>
        <dbReference type="SAM" id="MobiDB-lite"/>
    </source>
</evidence>
<evidence type="ECO:0000313" key="3">
    <source>
        <dbReference type="EMBL" id="EXL04967.1"/>
    </source>
</evidence>
<dbReference type="EMBL" id="JENY01000020">
    <property type="protein sequence ID" value="EXL04967.1"/>
    <property type="molecule type" value="Genomic_DNA"/>
</dbReference>
<feature type="compositionally biased region" description="Acidic residues" evidence="1">
    <location>
        <begin position="131"/>
        <end position="150"/>
    </location>
</feature>
<dbReference type="Proteomes" id="UP000019849">
    <property type="component" value="Unassembled WGS sequence"/>
</dbReference>
<sequence>MLSPHIDPGGPPSAQDTLESRDDQIMALLRALGIEEIEFSLDGGGDSGDSTLEHVRYADGHEDNRIPDISIGFHPRGEAYTLESYLENLASDLPEGDWVNNEGGYGEVFIRPTADEGERFECNMTFRDKYEDEDEFDEDLEDADAGEDVR</sequence>
<organism evidence="3 4">
    <name type="scientific">Aquamicrobium defluvii</name>
    <dbReference type="NCBI Taxonomy" id="69279"/>
    <lineage>
        <taxon>Bacteria</taxon>
        <taxon>Pseudomonadati</taxon>
        <taxon>Pseudomonadota</taxon>
        <taxon>Alphaproteobacteria</taxon>
        <taxon>Hyphomicrobiales</taxon>
        <taxon>Phyllobacteriaceae</taxon>
        <taxon>Aquamicrobium</taxon>
    </lineage>
</organism>
<protein>
    <recommendedName>
        <fullName evidence="2">DUF6878 domain-containing protein</fullName>
    </recommendedName>
</protein>
<proteinExistence type="predicted"/>
<comment type="caution">
    <text evidence="3">The sequence shown here is derived from an EMBL/GenBank/DDBJ whole genome shotgun (WGS) entry which is preliminary data.</text>
</comment>
<dbReference type="eggNOG" id="ENOG5034AVV">
    <property type="taxonomic scope" value="Bacteria"/>
</dbReference>
<name>A0A011TLQ3_9HYPH</name>
<dbReference type="AlphaFoldDB" id="A0A011TLQ3"/>
<gene>
    <name evidence="3" type="ORF">BG36_09310</name>
</gene>
<accession>A0A011TLQ3</accession>
<dbReference type="STRING" id="69279.BG36_09310"/>
<dbReference type="HOGENOM" id="CLU_150604_0_0_5"/>
<dbReference type="PATRIC" id="fig|69279.3.peg.2957"/>
<evidence type="ECO:0000259" key="2">
    <source>
        <dbReference type="Pfam" id="PF21798"/>
    </source>
</evidence>
<feature type="domain" description="DUF6878" evidence="2">
    <location>
        <begin position="23"/>
        <end position="114"/>
    </location>
</feature>
<dbReference type="RefSeq" id="WP_035027971.1">
    <property type="nucleotide sequence ID" value="NZ_KK073892.1"/>
</dbReference>
<evidence type="ECO:0000313" key="4">
    <source>
        <dbReference type="Proteomes" id="UP000019849"/>
    </source>
</evidence>
<dbReference type="Pfam" id="PF21798">
    <property type="entry name" value="DUF6878"/>
    <property type="match status" value="1"/>
</dbReference>
<feature type="region of interest" description="Disordered" evidence="1">
    <location>
        <begin position="128"/>
        <end position="150"/>
    </location>
</feature>
<reference evidence="3 4" key="1">
    <citation type="submission" date="2014-02" db="EMBL/GenBank/DDBJ databases">
        <title>Aquamicrobium defluvii Genome sequencing.</title>
        <authorList>
            <person name="Wang X."/>
        </authorList>
    </citation>
    <scope>NUCLEOTIDE SEQUENCE [LARGE SCALE GENOMIC DNA]</scope>
    <source>
        <strain evidence="3 4">W13Z1</strain>
    </source>
</reference>